<dbReference type="RefSeq" id="WP_229670764.1">
    <property type="nucleotide sequence ID" value="NZ_BMOE01000002.1"/>
</dbReference>
<evidence type="ECO:0000313" key="5">
    <source>
        <dbReference type="Proteomes" id="UP000635726"/>
    </source>
</evidence>
<reference evidence="4" key="2">
    <citation type="submission" date="2020-09" db="EMBL/GenBank/DDBJ databases">
        <authorList>
            <person name="Sun Q."/>
            <person name="Ohkuma M."/>
        </authorList>
    </citation>
    <scope>NUCLEOTIDE SEQUENCE</scope>
    <source>
        <strain evidence="4">JCM 14371</strain>
    </source>
</reference>
<keyword evidence="5" id="KW-1185">Reference proteome</keyword>
<protein>
    <submittedName>
        <fullName evidence="4">Oligopeptide transport periplasmic protein</fullName>
    </submittedName>
</protein>
<dbReference type="InterPro" id="IPR039424">
    <property type="entry name" value="SBP_5"/>
</dbReference>
<dbReference type="PANTHER" id="PTHR30290">
    <property type="entry name" value="PERIPLASMIC BINDING COMPONENT OF ABC TRANSPORTER"/>
    <property type="match status" value="1"/>
</dbReference>
<evidence type="ECO:0000259" key="2">
    <source>
        <dbReference type="Pfam" id="PF00496"/>
    </source>
</evidence>
<dbReference type="GO" id="GO:0003677">
    <property type="term" value="F:DNA binding"/>
    <property type="evidence" value="ECO:0007669"/>
    <property type="project" value="UniProtKB-KW"/>
</dbReference>
<keyword evidence="1" id="KW-0238">DNA-binding</keyword>
<name>A0A917ULS7_9DEIO</name>
<dbReference type="Proteomes" id="UP000635726">
    <property type="component" value="Unassembled WGS sequence"/>
</dbReference>
<sequence>MTPQRQPTQPPPVQSVPVVEPWPDEPVLALRAWLFARDGERDTYPVTLQEVRTVWACSDRTARRTLQQAHAGGTLAYLPGRGRGITSRVTFAVPLREALTAALTRLIAARNLDGVARVLRLPFPRAWVFTRQVQALFGLTEPAPGLDVLRMAVTRDLGSLDPLLASNTFEAHLLQQVMDPLVTLDGTTGELLPHLAHHWDTAPDGLTWTFWLRKGVQFHHGRTLDAHDVKFTLDRTRHGAAWLLPDLERVSVHGPHAVRLHLSRRDAFLPWRLCDTPALVLPRDLPFHPDRLTGTGAFRFTRLPAGLRLTAFDAHFAGRPLIDEVEYWNVPDRQHGGPTSVQVQGEGAAAQPHWQAEVGVQFLIWNAHRPATHDPHLRRAVHELYDVHAYWRDVGRTDPLVPASSFYPRRSAARGVPERREAHAAALLRDTRAAPLVLYALSWPEPQAEAAWLAGRCRRHGLHVEVRPFDLDLSPLPTDGDMVMLGEVAGVHEHLAFLSALQHPQLLFRQLLPPALLRDVDAHLDTYRTARTHRERENILDAVEHLLLRDDWLTLTYHRVKRRQLHPLIRDVHPDAYGRLDLKRLWIDRPGVDGA</sequence>
<gene>
    <name evidence="4" type="ORF">GCM10008939_08860</name>
</gene>
<dbReference type="AlphaFoldDB" id="A0A917ULS7"/>
<dbReference type="SUPFAM" id="SSF53850">
    <property type="entry name" value="Periplasmic binding protein-like II"/>
    <property type="match status" value="1"/>
</dbReference>
<dbReference type="PANTHER" id="PTHR30290:SF72">
    <property type="entry name" value="HTH-TYPE TRANSCRIPTIONAL REGULATOR SGRR"/>
    <property type="match status" value="1"/>
</dbReference>
<dbReference type="Gene3D" id="3.40.190.10">
    <property type="entry name" value="Periplasmic binding protein-like II"/>
    <property type="match status" value="1"/>
</dbReference>
<feature type="domain" description="Transcriptional regulator SgrR N-terminal HTH" evidence="3">
    <location>
        <begin position="41"/>
        <end position="119"/>
    </location>
</feature>
<dbReference type="GO" id="GO:1904680">
    <property type="term" value="F:peptide transmembrane transporter activity"/>
    <property type="evidence" value="ECO:0007669"/>
    <property type="project" value="TreeGrafter"/>
</dbReference>
<comment type="caution">
    <text evidence="4">The sequence shown here is derived from an EMBL/GenBank/DDBJ whole genome shotgun (WGS) entry which is preliminary data.</text>
</comment>
<dbReference type="InterPro" id="IPR000914">
    <property type="entry name" value="SBP_5_dom"/>
</dbReference>
<accession>A0A917ULS7</accession>
<dbReference type="Pfam" id="PF00496">
    <property type="entry name" value="SBP_bac_5"/>
    <property type="match status" value="1"/>
</dbReference>
<dbReference type="InterPro" id="IPR025370">
    <property type="entry name" value="SgrR_HTH_N"/>
</dbReference>
<evidence type="ECO:0000313" key="4">
    <source>
        <dbReference type="EMBL" id="GGJ66893.1"/>
    </source>
</evidence>
<reference evidence="4" key="1">
    <citation type="journal article" date="2014" name="Int. J. Syst. Evol. Microbiol.">
        <title>Complete genome sequence of Corynebacterium casei LMG S-19264T (=DSM 44701T), isolated from a smear-ripened cheese.</title>
        <authorList>
            <consortium name="US DOE Joint Genome Institute (JGI-PGF)"/>
            <person name="Walter F."/>
            <person name="Albersmeier A."/>
            <person name="Kalinowski J."/>
            <person name="Ruckert C."/>
        </authorList>
    </citation>
    <scope>NUCLEOTIDE SEQUENCE</scope>
    <source>
        <strain evidence="4">JCM 14371</strain>
    </source>
</reference>
<dbReference type="Gene3D" id="3.10.105.10">
    <property type="entry name" value="Dipeptide-binding Protein, Domain 3"/>
    <property type="match status" value="1"/>
</dbReference>
<proteinExistence type="predicted"/>
<evidence type="ECO:0000259" key="3">
    <source>
        <dbReference type="Pfam" id="PF12793"/>
    </source>
</evidence>
<dbReference type="GO" id="GO:0015833">
    <property type="term" value="P:peptide transport"/>
    <property type="evidence" value="ECO:0007669"/>
    <property type="project" value="TreeGrafter"/>
</dbReference>
<feature type="domain" description="Solute-binding protein family 5" evidence="2">
    <location>
        <begin position="191"/>
        <end position="503"/>
    </location>
</feature>
<evidence type="ECO:0000256" key="1">
    <source>
        <dbReference type="ARBA" id="ARBA00023125"/>
    </source>
</evidence>
<dbReference type="EMBL" id="BMOE01000002">
    <property type="protein sequence ID" value="GGJ66893.1"/>
    <property type="molecule type" value="Genomic_DNA"/>
</dbReference>
<dbReference type="Pfam" id="PF12793">
    <property type="entry name" value="SgrR_N"/>
    <property type="match status" value="1"/>
</dbReference>
<organism evidence="4 5">
    <name type="scientific">Deinococcus aquiradiocola</name>
    <dbReference type="NCBI Taxonomy" id="393059"/>
    <lineage>
        <taxon>Bacteria</taxon>
        <taxon>Thermotogati</taxon>
        <taxon>Deinococcota</taxon>
        <taxon>Deinococci</taxon>
        <taxon>Deinococcales</taxon>
        <taxon>Deinococcaceae</taxon>
        <taxon>Deinococcus</taxon>
    </lineage>
</organism>